<accession>F0EWF9</accession>
<dbReference type="AlphaFoldDB" id="F0EWF9"/>
<keyword evidence="4" id="KW-0249">Electron transport</keyword>
<dbReference type="InterPro" id="IPR009056">
    <property type="entry name" value="Cyt_c-like_dom"/>
</dbReference>
<dbReference type="EMBL" id="AEWV01000005">
    <property type="protein sequence ID" value="EGC18387.1"/>
    <property type="molecule type" value="Genomic_DNA"/>
</dbReference>
<keyword evidence="1" id="KW-0813">Transport</keyword>
<evidence type="ECO:0000256" key="5">
    <source>
        <dbReference type="ARBA" id="ARBA00023004"/>
    </source>
</evidence>
<feature type="domain" description="Cytochrome c" evidence="7">
    <location>
        <begin position="164"/>
        <end position="259"/>
    </location>
</feature>
<evidence type="ECO:0000313" key="9">
    <source>
        <dbReference type="Proteomes" id="UP000004088"/>
    </source>
</evidence>
<protein>
    <submittedName>
        <fullName evidence="8">Cytochrome C</fullName>
    </submittedName>
</protein>
<evidence type="ECO:0000256" key="2">
    <source>
        <dbReference type="ARBA" id="ARBA00022617"/>
    </source>
</evidence>
<dbReference type="Pfam" id="PF00034">
    <property type="entry name" value="Cytochrom_C"/>
    <property type="match status" value="2"/>
</dbReference>
<reference evidence="8 9" key="1">
    <citation type="submission" date="2011-01" db="EMBL/GenBank/DDBJ databases">
        <authorList>
            <person name="Muzny D."/>
            <person name="Qin X."/>
            <person name="Deng J."/>
            <person name="Jiang H."/>
            <person name="Liu Y."/>
            <person name="Qu J."/>
            <person name="Song X.-Z."/>
            <person name="Zhang L."/>
            <person name="Thornton R."/>
            <person name="Coyle M."/>
            <person name="Francisco L."/>
            <person name="Jackson L."/>
            <person name="Javaid M."/>
            <person name="Korchina V."/>
            <person name="Kovar C."/>
            <person name="Mata R."/>
            <person name="Mathew T."/>
            <person name="Ngo R."/>
            <person name="Nguyen L."/>
            <person name="Nguyen N."/>
            <person name="Okwuonu G."/>
            <person name="Ongeri F."/>
            <person name="Pham C."/>
            <person name="Simmons D."/>
            <person name="Wilczek-Boney K."/>
            <person name="Hale W."/>
            <person name="Jakkamsetti A."/>
            <person name="Pham P."/>
            <person name="Ruth R."/>
            <person name="San Lucas F."/>
            <person name="Warren J."/>
            <person name="Zhang J."/>
            <person name="Zhao Z."/>
            <person name="Zhou C."/>
            <person name="Zhu D."/>
            <person name="Lee S."/>
            <person name="Bess C."/>
            <person name="Blankenburg K."/>
            <person name="Forbes L."/>
            <person name="Fu Q."/>
            <person name="Gubbala S."/>
            <person name="Hirani K."/>
            <person name="Jayaseelan J.C."/>
            <person name="Lara F."/>
            <person name="Munidasa M."/>
            <person name="Palculict T."/>
            <person name="Patil S."/>
            <person name="Pu L.-L."/>
            <person name="Saada N."/>
            <person name="Tang L."/>
            <person name="Weissenberger G."/>
            <person name="Zhu Y."/>
            <person name="Hemphill L."/>
            <person name="Shang Y."/>
            <person name="Youmans B."/>
            <person name="Ayvaz T."/>
            <person name="Ross M."/>
            <person name="Santibanez J."/>
            <person name="Aqrawi P."/>
            <person name="Gross S."/>
            <person name="Joshi V."/>
            <person name="Fowler G."/>
            <person name="Nazareth L."/>
            <person name="Reid J."/>
            <person name="Worley K."/>
            <person name="Petrosino J."/>
            <person name="Highlander S."/>
            <person name="Gibbs R."/>
        </authorList>
    </citation>
    <scope>NUCLEOTIDE SEQUENCE [LARGE SCALE GENOMIC DNA]</scope>
    <source>
        <strain evidence="8 9">ATCC 33394</strain>
    </source>
</reference>
<dbReference type="STRING" id="888741.HMPREF9098_0193"/>
<dbReference type="HOGENOM" id="CLU_076280_2_0_4"/>
<keyword evidence="3 6" id="KW-0479">Metal-binding</keyword>
<organism evidence="8 9">
    <name type="scientific">Kingella denitrificans ATCC 33394</name>
    <dbReference type="NCBI Taxonomy" id="888741"/>
    <lineage>
        <taxon>Bacteria</taxon>
        <taxon>Pseudomonadati</taxon>
        <taxon>Pseudomonadota</taxon>
        <taxon>Betaproteobacteria</taxon>
        <taxon>Neisseriales</taxon>
        <taxon>Neisseriaceae</taxon>
        <taxon>Kingella</taxon>
    </lineage>
</organism>
<dbReference type="SUPFAM" id="SSF46626">
    <property type="entry name" value="Cytochrome c"/>
    <property type="match status" value="2"/>
</dbReference>
<dbReference type="GO" id="GO:0046872">
    <property type="term" value="F:metal ion binding"/>
    <property type="evidence" value="ECO:0007669"/>
    <property type="project" value="UniProtKB-KW"/>
</dbReference>
<sequence>MRCEISSWLVKLCEFGIEYHVYSIFGLSGCETGQYNNKSSAGCFANLGAFSMKLSLILAALTLAGAASAAPVDLAKGKQIAESICVGCHAADGNSNIAMYPRVAGQHAAYIFKQTVDIKAGTRTTGASAAMAPMVQSLSDDDIRNVAAYYARQQAKPGEANPKENIPLGTRIYRGGLAQKGVPACMSCHGPTGSGTPGGGTDVAAYPRLGGQHGTYVADQLRAYAQGKRTSPNSMMEDIAKRMNEDEIKAVSNFIQGLK</sequence>
<evidence type="ECO:0000256" key="1">
    <source>
        <dbReference type="ARBA" id="ARBA00022448"/>
    </source>
</evidence>
<feature type="domain" description="Cytochrome c" evidence="7">
    <location>
        <begin position="72"/>
        <end position="154"/>
    </location>
</feature>
<dbReference type="GO" id="GO:0020037">
    <property type="term" value="F:heme binding"/>
    <property type="evidence" value="ECO:0007669"/>
    <property type="project" value="InterPro"/>
</dbReference>
<dbReference type="Gene3D" id="1.10.760.10">
    <property type="entry name" value="Cytochrome c-like domain"/>
    <property type="match status" value="2"/>
</dbReference>
<comment type="caution">
    <text evidence="8">The sequence shown here is derived from an EMBL/GenBank/DDBJ whole genome shotgun (WGS) entry which is preliminary data.</text>
</comment>
<keyword evidence="5 6" id="KW-0408">Iron</keyword>
<dbReference type="PROSITE" id="PS51257">
    <property type="entry name" value="PROKAR_LIPOPROTEIN"/>
    <property type="match status" value="1"/>
</dbReference>
<keyword evidence="2 6" id="KW-0349">Heme</keyword>
<dbReference type="PROSITE" id="PS51007">
    <property type="entry name" value="CYTC"/>
    <property type="match status" value="2"/>
</dbReference>
<dbReference type="GO" id="GO:0009055">
    <property type="term" value="F:electron transfer activity"/>
    <property type="evidence" value="ECO:0007669"/>
    <property type="project" value="InterPro"/>
</dbReference>
<proteinExistence type="predicted"/>
<evidence type="ECO:0000256" key="6">
    <source>
        <dbReference type="PROSITE-ProRule" id="PRU00433"/>
    </source>
</evidence>
<gene>
    <name evidence="8" type="primary">cycA</name>
    <name evidence="8" type="ORF">HMPREF9098_0193</name>
</gene>
<keyword evidence="9" id="KW-1185">Reference proteome</keyword>
<dbReference type="PANTHER" id="PTHR33751:SF9">
    <property type="entry name" value="CYTOCHROME C4"/>
    <property type="match status" value="1"/>
</dbReference>
<evidence type="ECO:0000313" key="8">
    <source>
        <dbReference type="EMBL" id="EGC18387.1"/>
    </source>
</evidence>
<dbReference type="Proteomes" id="UP000004088">
    <property type="component" value="Unassembled WGS sequence"/>
</dbReference>
<evidence type="ECO:0000256" key="3">
    <source>
        <dbReference type="ARBA" id="ARBA00022723"/>
    </source>
</evidence>
<evidence type="ECO:0000259" key="7">
    <source>
        <dbReference type="PROSITE" id="PS51007"/>
    </source>
</evidence>
<dbReference type="PANTHER" id="PTHR33751">
    <property type="entry name" value="CBB3-TYPE CYTOCHROME C OXIDASE SUBUNIT FIXP"/>
    <property type="match status" value="1"/>
</dbReference>
<dbReference type="InterPro" id="IPR036909">
    <property type="entry name" value="Cyt_c-like_dom_sf"/>
</dbReference>
<dbReference type="InterPro" id="IPR050597">
    <property type="entry name" value="Cytochrome_c_Oxidase_Subunit"/>
</dbReference>
<name>F0EWF9_9NEIS</name>
<evidence type="ECO:0000256" key="4">
    <source>
        <dbReference type="ARBA" id="ARBA00022982"/>
    </source>
</evidence>